<evidence type="ECO:0000313" key="6">
    <source>
        <dbReference type="Proteomes" id="UP001159042"/>
    </source>
</evidence>
<accession>A0AAV8VDT7</accession>
<evidence type="ECO:0000259" key="4">
    <source>
        <dbReference type="SMART" id="SM00198"/>
    </source>
</evidence>
<dbReference type="EMBL" id="JANEYG010000137">
    <property type="protein sequence ID" value="KAJ8912259.1"/>
    <property type="molecule type" value="Genomic_DNA"/>
</dbReference>
<dbReference type="PROSITE" id="PS01009">
    <property type="entry name" value="CRISP_1"/>
    <property type="match status" value="1"/>
</dbReference>
<dbReference type="PRINTS" id="PR00838">
    <property type="entry name" value="V5ALLERGEN"/>
</dbReference>
<evidence type="ECO:0000313" key="5">
    <source>
        <dbReference type="EMBL" id="KAJ8912259.1"/>
    </source>
</evidence>
<dbReference type="PRINTS" id="PR00837">
    <property type="entry name" value="V5TPXLIKE"/>
</dbReference>
<evidence type="ECO:0000256" key="2">
    <source>
        <dbReference type="ARBA" id="ARBA00022525"/>
    </source>
</evidence>
<keyword evidence="3" id="KW-0732">Signal</keyword>
<gene>
    <name evidence="5" type="ORF">NQ315_008850</name>
</gene>
<keyword evidence="2" id="KW-0964">Secreted</keyword>
<dbReference type="Pfam" id="PF00188">
    <property type="entry name" value="CAP"/>
    <property type="match status" value="1"/>
</dbReference>
<feature type="chain" id="PRO_5043720559" description="SCP domain-containing protein" evidence="3">
    <location>
        <begin position="22"/>
        <end position="297"/>
    </location>
</feature>
<evidence type="ECO:0000256" key="1">
    <source>
        <dbReference type="ARBA" id="ARBA00004613"/>
    </source>
</evidence>
<feature type="domain" description="SCP" evidence="4">
    <location>
        <begin position="73"/>
        <end position="242"/>
    </location>
</feature>
<dbReference type="SUPFAM" id="SSF55797">
    <property type="entry name" value="PR-1-like"/>
    <property type="match status" value="1"/>
</dbReference>
<protein>
    <recommendedName>
        <fullName evidence="4">SCP domain-containing protein</fullName>
    </recommendedName>
</protein>
<evidence type="ECO:0000256" key="3">
    <source>
        <dbReference type="SAM" id="SignalP"/>
    </source>
</evidence>
<dbReference type="PROSITE" id="PS01010">
    <property type="entry name" value="CRISP_2"/>
    <property type="match status" value="1"/>
</dbReference>
<dbReference type="Gene3D" id="3.40.33.10">
    <property type="entry name" value="CAP"/>
    <property type="match status" value="1"/>
</dbReference>
<dbReference type="SMART" id="SM00198">
    <property type="entry name" value="SCP"/>
    <property type="match status" value="1"/>
</dbReference>
<dbReference type="PANTHER" id="PTHR10334">
    <property type="entry name" value="CYSTEINE-RICH SECRETORY PROTEIN-RELATED"/>
    <property type="match status" value="1"/>
</dbReference>
<keyword evidence="6" id="KW-1185">Reference proteome</keyword>
<organism evidence="5 6">
    <name type="scientific">Exocentrus adspersus</name>
    <dbReference type="NCBI Taxonomy" id="1586481"/>
    <lineage>
        <taxon>Eukaryota</taxon>
        <taxon>Metazoa</taxon>
        <taxon>Ecdysozoa</taxon>
        <taxon>Arthropoda</taxon>
        <taxon>Hexapoda</taxon>
        <taxon>Insecta</taxon>
        <taxon>Pterygota</taxon>
        <taxon>Neoptera</taxon>
        <taxon>Endopterygota</taxon>
        <taxon>Coleoptera</taxon>
        <taxon>Polyphaga</taxon>
        <taxon>Cucujiformia</taxon>
        <taxon>Chrysomeloidea</taxon>
        <taxon>Cerambycidae</taxon>
        <taxon>Lamiinae</taxon>
        <taxon>Acanthocinini</taxon>
        <taxon>Exocentrus</taxon>
    </lineage>
</organism>
<feature type="signal peptide" evidence="3">
    <location>
        <begin position="1"/>
        <end position="21"/>
    </location>
</feature>
<dbReference type="InterPro" id="IPR018244">
    <property type="entry name" value="Allrgn_V5/Tpx1_CS"/>
</dbReference>
<dbReference type="CDD" id="cd05380">
    <property type="entry name" value="CAP_euk"/>
    <property type="match status" value="1"/>
</dbReference>
<dbReference type="InterPro" id="IPR035940">
    <property type="entry name" value="CAP_sf"/>
</dbReference>
<proteinExistence type="predicted"/>
<reference evidence="5 6" key="1">
    <citation type="journal article" date="2023" name="Insect Mol. Biol.">
        <title>Genome sequencing provides insights into the evolution of gene families encoding plant cell wall-degrading enzymes in longhorned beetles.</title>
        <authorList>
            <person name="Shin N.R."/>
            <person name="Okamura Y."/>
            <person name="Kirsch R."/>
            <person name="Pauchet Y."/>
        </authorList>
    </citation>
    <scope>NUCLEOTIDE SEQUENCE [LARGE SCALE GENOMIC DNA]</scope>
    <source>
        <strain evidence="5">EAD_L_NR</strain>
    </source>
</reference>
<dbReference type="InterPro" id="IPR001283">
    <property type="entry name" value="CRISP-related"/>
</dbReference>
<comment type="caution">
    <text evidence="5">The sequence shown here is derived from an EMBL/GenBank/DDBJ whole genome shotgun (WGS) entry which is preliminary data.</text>
</comment>
<dbReference type="AlphaFoldDB" id="A0AAV8VDT7"/>
<dbReference type="InterPro" id="IPR002413">
    <property type="entry name" value="V5_allergen-like"/>
</dbReference>
<dbReference type="InterPro" id="IPR014044">
    <property type="entry name" value="CAP_dom"/>
</dbReference>
<comment type="subcellular location">
    <subcellularLocation>
        <location evidence="1">Secreted</location>
    </subcellularLocation>
</comment>
<name>A0AAV8VDT7_9CUCU</name>
<dbReference type="Proteomes" id="UP001159042">
    <property type="component" value="Unassembled WGS sequence"/>
</dbReference>
<sequence>MFTGTVIVLFCFLLCGSSSSSSSVGASKSRYCRLPCELFIEPVSHTVCDRSLEKCGAASNCGSDFRVVKLDDDDRQYILDIHNYLRNKVALGYEKRGFQPQAANIKAMSYNKELEFIAQCWANTCNGNPLIHDVCRRTEEYAHVGQNLGFTNSSSPKIDIVKSIKDLTLLWYDEVDLFNTSWIRDTRDRAVKVGHYTQLIWADSMEIGCAATFYSTTDPSTKRKWHHLVFVCNYGPGGNFIGRPVYKVGKPCSKCPKGLKQNKKYKGLCGVVRNLNQTESFRGEVFYDDEEPALEDE</sequence>
<dbReference type="GO" id="GO:0005576">
    <property type="term" value="C:extracellular region"/>
    <property type="evidence" value="ECO:0007669"/>
    <property type="project" value="UniProtKB-SubCell"/>
</dbReference>